<proteinExistence type="predicted"/>
<keyword evidence="1" id="KW-0472">Membrane</keyword>
<evidence type="ECO:0000256" key="1">
    <source>
        <dbReference type="SAM" id="Phobius"/>
    </source>
</evidence>
<feature type="transmembrane region" description="Helical" evidence="1">
    <location>
        <begin position="36"/>
        <end position="56"/>
    </location>
</feature>
<reference evidence="2" key="1">
    <citation type="submission" date="2020-05" db="EMBL/GenBank/DDBJ databases">
        <authorList>
            <person name="Chiriac C."/>
            <person name="Salcher M."/>
            <person name="Ghai R."/>
            <person name="Kavagutti S V."/>
        </authorList>
    </citation>
    <scope>NUCLEOTIDE SEQUENCE</scope>
</reference>
<name>A0A6J6C0A5_9ZZZZ</name>
<evidence type="ECO:0000313" key="2">
    <source>
        <dbReference type="EMBL" id="CAB4544447.1"/>
    </source>
</evidence>
<dbReference type="EMBL" id="CAEZSV010000001">
    <property type="protein sequence ID" value="CAB4544447.1"/>
    <property type="molecule type" value="Genomic_DNA"/>
</dbReference>
<feature type="transmembrane region" description="Helical" evidence="1">
    <location>
        <begin position="68"/>
        <end position="87"/>
    </location>
</feature>
<dbReference type="AlphaFoldDB" id="A0A6J6C0A5"/>
<accession>A0A6J6C0A5</accession>
<sequence length="126" mass="13349">MINYPKLFLKGAALPALMIGGVGTALASVVAGRGGFFAGLAALTVVLLFFIIHLLIAATTRTLDPRLTFAFVALSFLTKLIGMAGFMVALSRTSIDRPWFAGVAFATAAGWLVGEMLAYRQLVRGR</sequence>
<organism evidence="2">
    <name type="scientific">freshwater metagenome</name>
    <dbReference type="NCBI Taxonomy" id="449393"/>
    <lineage>
        <taxon>unclassified sequences</taxon>
        <taxon>metagenomes</taxon>
        <taxon>ecological metagenomes</taxon>
    </lineage>
</organism>
<feature type="transmembrane region" description="Helical" evidence="1">
    <location>
        <begin position="7"/>
        <end position="30"/>
    </location>
</feature>
<protein>
    <submittedName>
        <fullName evidence="2">Unannotated protein</fullName>
    </submittedName>
</protein>
<feature type="transmembrane region" description="Helical" evidence="1">
    <location>
        <begin position="99"/>
        <end position="119"/>
    </location>
</feature>
<keyword evidence="1" id="KW-1133">Transmembrane helix</keyword>
<gene>
    <name evidence="2" type="ORF">UFOPK1506_00009</name>
</gene>
<keyword evidence="1" id="KW-0812">Transmembrane</keyword>